<keyword evidence="4" id="KW-1185">Reference proteome</keyword>
<dbReference type="RefSeq" id="WP_201347735.1">
    <property type="nucleotide sequence ID" value="NZ_AP014546.1"/>
</dbReference>
<dbReference type="InterPro" id="IPR052163">
    <property type="entry name" value="DGC-Regulatory_Protein"/>
</dbReference>
<dbReference type="Pfam" id="PF00990">
    <property type="entry name" value="GGDEF"/>
    <property type="match status" value="1"/>
</dbReference>
<dbReference type="InterPro" id="IPR000160">
    <property type="entry name" value="GGDEF_dom"/>
</dbReference>
<evidence type="ECO:0000256" key="1">
    <source>
        <dbReference type="SAM" id="Phobius"/>
    </source>
</evidence>
<dbReference type="AlphaFoldDB" id="A0A7R6SXD2"/>
<dbReference type="Proteomes" id="UP000595332">
    <property type="component" value="Chromosome"/>
</dbReference>
<evidence type="ECO:0000259" key="2">
    <source>
        <dbReference type="PROSITE" id="PS50887"/>
    </source>
</evidence>
<dbReference type="KEGG" id="njp:NEJAP_2613"/>
<dbReference type="InterPro" id="IPR043128">
    <property type="entry name" value="Rev_trsase/Diguanyl_cyclase"/>
</dbReference>
<dbReference type="InterPro" id="IPR035965">
    <property type="entry name" value="PAS-like_dom_sf"/>
</dbReference>
<dbReference type="SUPFAM" id="SSF55785">
    <property type="entry name" value="PYP-like sensor domain (PAS domain)"/>
    <property type="match status" value="1"/>
</dbReference>
<evidence type="ECO:0000313" key="3">
    <source>
        <dbReference type="EMBL" id="BBB30557.1"/>
    </source>
</evidence>
<evidence type="ECO:0000313" key="4">
    <source>
        <dbReference type="Proteomes" id="UP000595332"/>
    </source>
</evidence>
<feature type="domain" description="GGDEF" evidence="2">
    <location>
        <begin position="547"/>
        <end position="669"/>
    </location>
</feature>
<keyword evidence="1" id="KW-0472">Membrane</keyword>
<dbReference type="SMART" id="SM00267">
    <property type="entry name" value="GGDEF"/>
    <property type="match status" value="1"/>
</dbReference>
<dbReference type="PANTHER" id="PTHR46663:SF2">
    <property type="entry name" value="GGDEF DOMAIN-CONTAINING PROTEIN"/>
    <property type="match status" value="1"/>
</dbReference>
<dbReference type="Gene3D" id="3.30.70.270">
    <property type="match status" value="1"/>
</dbReference>
<dbReference type="SUPFAM" id="SSF55073">
    <property type="entry name" value="Nucleotide cyclase"/>
    <property type="match status" value="1"/>
</dbReference>
<dbReference type="Pfam" id="PF14827">
    <property type="entry name" value="dCache_3"/>
    <property type="match status" value="1"/>
</dbReference>
<feature type="transmembrane region" description="Helical" evidence="1">
    <location>
        <begin position="288"/>
        <end position="309"/>
    </location>
</feature>
<accession>A0A7R6SXD2</accession>
<organism evidence="3 4">
    <name type="scientific">Neptunomonas japonica JAMM 1380</name>
    <dbReference type="NCBI Taxonomy" id="1441457"/>
    <lineage>
        <taxon>Bacteria</taxon>
        <taxon>Pseudomonadati</taxon>
        <taxon>Pseudomonadota</taxon>
        <taxon>Gammaproteobacteria</taxon>
        <taxon>Oceanospirillales</taxon>
        <taxon>Oceanospirillaceae</taxon>
        <taxon>Neptunomonas</taxon>
    </lineage>
</organism>
<dbReference type="InterPro" id="IPR029787">
    <property type="entry name" value="Nucleotide_cyclase"/>
</dbReference>
<gene>
    <name evidence="3" type="ORF">NEJAP_2613</name>
</gene>
<keyword evidence="1" id="KW-0812">Transmembrane</keyword>
<name>A0A7R6SXD2_9GAMM</name>
<dbReference type="NCBIfam" id="TIGR00254">
    <property type="entry name" value="GGDEF"/>
    <property type="match status" value="1"/>
</dbReference>
<dbReference type="CDD" id="cd01949">
    <property type="entry name" value="GGDEF"/>
    <property type="match status" value="1"/>
</dbReference>
<feature type="transmembrane region" description="Helical" evidence="1">
    <location>
        <begin position="12"/>
        <end position="33"/>
    </location>
</feature>
<reference evidence="3 4" key="1">
    <citation type="journal article" date="2008" name="Int. J. Syst. Evol. Microbiol.">
        <title>Neptunomonas japonica sp. nov., an Osedax japonicus symbiont-like bacterium isolated from sediment adjacent to sperm whale carcasses off Kagoshima, Japan.</title>
        <authorList>
            <person name="Miyazaki M."/>
            <person name="Nogi Y."/>
            <person name="Fujiwara Y."/>
            <person name="Kawato M."/>
            <person name="Kubokawa K."/>
            <person name="Horikoshi K."/>
        </authorList>
    </citation>
    <scope>NUCLEOTIDE SEQUENCE [LARGE SCALE GENOMIC DNA]</scope>
    <source>
        <strain evidence="3 4">JAMM 1380</strain>
    </source>
</reference>
<keyword evidence="1" id="KW-1133">Transmembrane helix</keyword>
<protein>
    <submittedName>
        <fullName evidence="3">Signal transduction protein</fullName>
    </submittedName>
</protein>
<proteinExistence type="predicted"/>
<sequence>MILRPAFVSLRWKILVPLAFLVIVINVLLYGYINQQLLHQHEATRSESHAANLKALNGSLTTSYHKLLEVAQTITALTQTSGSDQNQYVQIVFDYDFAQLEAQGVLDSAVLFSPKGELIMTWGVVHSSFDTIVEKAIAQEYPVRDLICREQCSHYIAIPLLSNGSVSGVLVVGRVIQGTVLDFKQLTGVDIGIAKKIKESEPAVTNWPLLFTQMTQKNQNIQLLNLLSQTEPKFVLDTLYSVRAFGHSYDVFFTVPSSIQSDETVWVLIADKTQNVDRLQKVQFKYKAGMIVASTILILIIGMLVECVVKRLRFILKQAPSRSLIHPQNVLAKSAFSDEIDKIRQLCMVRNEERVSLSNQELQVIPPSKASVSAQVYEKDTVANLMGNANSIVLTQCLNGRVLTMNELAKQLFGELKDRPEHIFSDHFLVGSHNRTALDGINKLYIGRENLVCFEARCTDIKGETCHLYWIHTNMESNVDHPVILSIGIDITSNKKAEERLAWLAFHDPVTEVANKHLFLQLLPEMMASNLENGSSLAVMCCEVKKSTDSHLLMDPADGNVTLFSVVSERVSSCLRGDDLVARFSDDLFMIVLNNIKTKGNAGSVAEKLITAFEEPFFINGCYFKVSINIGISTFPNQSSDVAGLVQSAEMSMYLSKEEGINNFEYSVEEASLAQH</sequence>
<dbReference type="InterPro" id="IPR029150">
    <property type="entry name" value="dCache_3"/>
</dbReference>
<dbReference type="PANTHER" id="PTHR46663">
    <property type="entry name" value="DIGUANYLATE CYCLASE DGCT-RELATED"/>
    <property type="match status" value="1"/>
</dbReference>
<dbReference type="PROSITE" id="PS50887">
    <property type="entry name" value="GGDEF"/>
    <property type="match status" value="1"/>
</dbReference>
<dbReference type="EMBL" id="AP014546">
    <property type="protein sequence ID" value="BBB30557.1"/>
    <property type="molecule type" value="Genomic_DNA"/>
</dbReference>